<feature type="domain" description="Putative regulatory protein FmdB zinc ribbon" evidence="1">
    <location>
        <begin position="1"/>
        <end position="46"/>
    </location>
</feature>
<dbReference type="NCBIfam" id="TIGR02605">
    <property type="entry name" value="CxxC_CxxC_SSSS"/>
    <property type="match status" value="1"/>
</dbReference>
<gene>
    <name evidence="2" type="ORF">Cygsa01_00203</name>
</gene>
<sequence length="84" mass="9348">MPLYDYKCSKCEHTFNSLQSVANYRVPCLEPCPSCKTPDTVGRHITGTLSIVSGVGDLMNKTPRDFRDKLELIKKGNLGSKIET</sequence>
<dbReference type="InterPro" id="IPR013429">
    <property type="entry name" value="Regulatory_FmdB_Zinc_ribbon"/>
</dbReference>
<evidence type="ECO:0000313" key="2">
    <source>
        <dbReference type="EMBL" id="XAI71249.1"/>
    </source>
</evidence>
<dbReference type="Pfam" id="PF09723">
    <property type="entry name" value="Zn_ribbon_8"/>
    <property type="match status" value="1"/>
</dbReference>
<accession>A0AAU6W5G1</accession>
<dbReference type="SMART" id="SM00834">
    <property type="entry name" value="CxxC_CXXC_SSSS"/>
    <property type="match status" value="1"/>
</dbReference>
<evidence type="ECO:0000259" key="1">
    <source>
        <dbReference type="SMART" id="SM00834"/>
    </source>
</evidence>
<reference evidence="2" key="1">
    <citation type="journal article" date="2024" name="J. Gen. Virol.">
        <title>Novel phages of Pseudomonas syringae unveil numerous potential auxiliary metabolic genes.</title>
        <authorList>
            <person name="Feltin C."/>
            <person name="Garneau J.R."/>
            <person name="Morris C.E."/>
            <person name="Berard A."/>
            <person name="Torres-Barcelo C."/>
        </authorList>
    </citation>
    <scope>NUCLEOTIDE SEQUENCE</scope>
</reference>
<dbReference type="EMBL" id="PP179332">
    <property type="protein sequence ID" value="XAI71249.1"/>
    <property type="molecule type" value="Genomic_DNA"/>
</dbReference>
<organism evidence="2">
    <name type="scientific">Pseudomonas phage Cygsa01</name>
    <dbReference type="NCBI Taxonomy" id="3138529"/>
    <lineage>
        <taxon>Viruses</taxon>
    </lineage>
</organism>
<proteinExistence type="predicted"/>
<protein>
    <submittedName>
        <fullName evidence="2">FmdB family regulatory protein</fullName>
    </submittedName>
</protein>
<name>A0AAU6W5G1_9VIRU</name>